<gene>
    <name evidence="2" type="primary">bamC</name>
    <name evidence="2" type="ORF">GCM10009107_47750</name>
</gene>
<feature type="compositionally biased region" description="Low complexity" evidence="1">
    <location>
        <begin position="249"/>
        <end position="266"/>
    </location>
</feature>
<protein>
    <submittedName>
        <fullName evidence="2">Outer membrane protein assembly factor BamC</fullName>
    </submittedName>
</protein>
<name>A0ABN1KD11_9BURK</name>
<evidence type="ECO:0000256" key="1">
    <source>
        <dbReference type="SAM" id="MobiDB-lite"/>
    </source>
</evidence>
<dbReference type="PROSITE" id="PS51257">
    <property type="entry name" value="PROKAR_LIPOPROTEIN"/>
    <property type="match status" value="1"/>
</dbReference>
<proteinExistence type="predicted"/>
<comment type="caution">
    <text evidence="2">The sequence shown here is derived from an EMBL/GenBank/DDBJ whole genome shotgun (WGS) entry which is preliminary data.</text>
</comment>
<organism evidence="2 3">
    <name type="scientific">Ideonella azotifigens</name>
    <dbReference type="NCBI Taxonomy" id="513160"/>
    <lineage>
        <taxon>Bacteria</taxon>
        <taxon>Pseudomonadati</taxon>
        <taxon>Pseudomonadota</taxon>
        <taxon>Betaproteobacteria</taxon>
        <taxon>Burkholderiales</taxon>
        <taxon>Sphaerotilaceae</taxon>
        <taxon>Ideonella</taxon>
    </lineage>
</organism>
<dbReference type="EMBL" id="BAAAEW010000033">
    <property type="protein sequence ID" value="GAA0762854.1"/>
    <property type="molecule type" value="Genomic_DNA"/>
</dbReference>
<feature type="region of interest" description="Disordered" evidence="1">
    <location>
        <begin position="249"/>
        <end position="273"/>
    </location>
</feature>
<sequence length="395" mass="42608">MSQVNKAFAITAVRGAVFALIAASLAGCGMLSSVLPDDKIDYRSQARKTTPLEVPPDLTPLARDGRYTPQNGSISASELAGGAKPAAAAASGAPTVALSQAGDMRIERAGEQRWLVTSRSPEQVWPQVREFLLNSGLQLSKEDAAAGVMETEWNENRAKLPQDIIRESLGKVFESLYSTGERDKFRIRIERTASGGSEVYLSHRGLEEVYSGRDRDSGTIWTNRPTDHDLEAEMLSRMMLSMGGKAATTTADAGKAGTTPAAGGSANSRPTKARVISGEPSATMQLDDGLERAWRRVGLALDRSGFTVEERDRTLGSYAVRYVDPNEASKDGPNFLMRWFGAKDPAEKALGRYRIMVKADGANATRVNVLTPAGEPDNGANAQRIVTLLVEELKY</sequence>
<evidence type="ECO:0000313" key="3">
    <source>
        <dbReference type="Proteomes" id="UP001500279"/>
    </source>
</evidence>
<accession>A0ABN1KD11</accession>
<dbReference type="InterPro" id="IPR010653">
    <property type="entry name" value="NlpB/DapX"/>
</dbReference>
<dbReference type="Gene3D" id="3.30.310.170">
    <property type="entry name" value="Outer membrane protein assembly factor BamC"/>
    <property type="match status" value="1"/>
</dbReference>
<dbReference type="Pfam" id="PF06804">
    <property type="entry name" value="Lipoprotein_18"/>
    <property type="match status" value="1"/>
</dbReference>
<keyword evidence="3" id="KW-1185">Reference proteome</keyword>
<evidence type="ECO:0000313" key="2">
    <source>
        <dbReference type="EMBL" id="GAA0762854.1"/>
    </source>
</evidence>
<dbReference type="Proteomes" id="UP001500279">
    <property type="component" value="Unassembled WGS sequence"/>
</dbReference>
<feature type="region of interest" description="Disordered" evidence="1">
    <location>
        <begin position="46"/>
        <end position="79"/>
    </location>
</feature>
<reference evidence="2 3" key="1">
    <citation type="journal article" date="2019" name="Int. J. Syst. Evol. Microbiol.">
        <title>The Global Catalogue of Microorganisms (GCM) 10K type strain sequencing project: providing services to taxonomists for standard genome sequencing and annotation.</title>
        <authorList>
            <consortium name="The Broad Institute Genomics Platform"/>
            <consortium name="The Broad Institute Genome Sequencing Center for Infectious Disease"/>
            <person name="Wu L."/>
            <person name="Ma J."/>
        </authorList>
    </citation>
    <scope>NUCLEOTIDE SEQUENCE [LARGE SCALE GENOMIC DNA]</scope>
    <source>
        <strain evidence="2 3">JCM 15503</strain>
    </source>
</reference>
<dbReference type="InterPro" id="IPR042268">
    <property type="entry name" value="BamC_C"/>
</dbReference>
<dbReference type="RefSeq" id="WP_141288859.1">
    <property type="nucleotide sequence ID" value="NZ_BAAAEW010000033.1"/>
</dbReference>